<dbReference type="Proteomes" id="UP000010482">
    <property type="component" value="Chromosome"/>
</dbReference>
<accession>K9YQ09</accession>
<name>K9YQ09_DACS8</name>
<comment type="subcellular location">
    <subcellularLocation>
        <location evidence="1">Membrane</location>
    </subcellularLocation>
</comment>
<evidence type="ECO:0000256" key="3">
    <source>
        <dbReference type="ARBA" id="ARBA00023136"/>
    </source>
</evidence>
<keyword evidence="3" id="KW-0472">Membrane</keyword>
<dbReference type="GO" id="GO:0015979">
    <property type="term" value="P:photosynthesis"/>
    <property type="evidence" value="ECO:0007669"/>
    <property type="project" value="InterPro"/>
</dbReference>
<dbReference type="KEGG" id="dsl:Dacsa_0202"/>
<dbReference type="Gene3D" id="1.20.120.290">
    <property type="entry name" value="Oxygen-evolving enhancer protein 3 (PsbQ), four-helix up-down bundle"/>
    <property type="match status" value="1"/>
</dbReference>
<evidence type="ECO:0000256" key="2">
    <source>
        <dbReference type="ARBA" id="ARBA00023078"/>
    </source>
</evidence>
<organism evidence="5 6">
    <name type="scientific">Dactylococcopsis salina (strain PCC 8305)</name>
    <name type="common">Myxobactron salinum</name>
    <dbReference type="NCBI Taxonomy" id="13035"/>
    <lineage>
        <taxon>Bacteria</taxon>
        <taxon>Bacillati</taxon>
        <taxon>Cyanobacteriota</taxon>
        <taxon>Cyanophyceae</taxon>
        <taxon>Nodosilineales</taxon>
        <taxon>Cymatolegaceae</taxon>
        <taxon>Dactylococcopsis</taxon>
    </lineage>
</organism>
<dbReference type="PATRIC" id="fig|13035.3.peg.233"/>
<keyword evidence="2" id="KW-0793">Thylakoid</keyword>
<feature type="signal peptide" evidence="4">
    <location>
        <begin position="1"/>
        <end position="23"/>
    </location>
</feature>
<protein>
    <submittedName>
        <fullName evidence="5">Photosystem II protein PsbQ</fullName>
    </submittedName>
</protein>
<dbReference type="HOGENOM" id="CLU_118956_0_0_3"/>
<dbReference type="RefSeq" id="WP_015228029.1">
    <property type="nucleotide sequence ID" value="NC_019780.1"/>
</dbReference>
<dbReference type="OrthoDB" id="425184at2"/>
<dbReference type="PROSITE" id="PS51257">
    <property type="entry name" value="PROKAR_LIPOPROTEIN"/>
    <property type="match status" value="1"/>
</dbReference>
<evidence type="ECO:0000256" key="4">
    <source>
        <dbReference type="SAM" id="SignalP"/>
    </source>
</evidence>
<feature type="chain" id="PRO_5003938418" evidence="4">
    <location>
        <begin position="24"/>
        <end position="154"/>
    </location>
</feature>
<dbReference type="eggNOG" id="ENOG5032TF7">
    <property type="taxonomic scope" value="Bacteria"/>
</dbReference>
<evidence type="ECO:0000313" key="5">
    <source>
        <dbReference type="EMBL" id="AFZ49016.1"/>
    </source>
</evidence>
<dbReference type="InterPro" id="IPR008797">
    <property type="entry name" value="PSII_PsbQ"/>
</dbReference>
<dbReference type="NCBIfam" id="TIGR03042">
    <property type="entry name" value="PS_II_psbQ_bact"/>
    <property type="match status" value="1"/>
</dbReference>
<keyword evidence="4" id="KW-0732">Signal</keyword>
<keyword evidence="6" id="KW-1185">Reference proteome</keyword>
<dbReference type="GO" id="GO:0005509">
    <property type="term" value="F:calcium ion binding"/>
    <property type="evidence" value="ECO:0007669"/>
    <property type="project" value="InterPro"/>
</dbReference>
<dbReference type="AlphaFoldDB" id="K9YQ09"/>
<dbReference type="InterPro" id="IPR023222">
    <property type="entry name" value="PsbQ-like_dom_sf"/>
</dbReference>
<reference evidence="5" key="1">
    <citation type="submission" date="2012-04" db="EMBL/GenBank/DDBJ databases">
        <title>Finished genome of Dactylococcopsis salina PCC 8305.</title>
        <authorList>
            <consortium name="US DOE Joint Genome Institute"/>
            <person name="Gugger M."/>
            <person name="Coursin T."/>
            <person name="Rippka R."/>
            <person name="Tandeau De Marsac N."/>
            <person name="Huntemann M."/>
            <person name="Wei C.-L."/>
            <person name="Han J."/>
            <person name="Detter J.C."/>
            <person name="Han C."/>
            <person name="Tapia R."/>
            <person name="Daligault H."/>
            <person name="Chen A."/>
            <person name="Krypides N."/>
            <person name="Mavromatis K."/>
            <person name="Markowitz V."/>
            <person name="Szeto E."/>
            <person name="Ivanova N."/>
            <person name="Ovchinnikova G."/>
            <person name="Pagani I."/>
            <person name="Pati A."/>
            <person name="Goodwin L."/>
            <person name="Peters L."/>
            <person name="Pitluck S."/>
            <person name="Woyke T."/>
            <person name="Kerfeld C."/>
        </authorList>
    </citation>
    <scope>NUCLEOTIDE SEQUENCE [LARGE SCALE GENOMIC DNA]</scope>
    <source>
        <strain evidence="5">PCC 8305</strain>
    </source>
</reference>
<dbReference type="EMBL" id="CP003944">
    <property type="protein sequence ID" value="AFZ49016.1"/>
    <property type="molecule type" value="Genomic_DNA"/>
</dbReference>
<dbReference type="STRING" id="13035.Dacsa_0202"/>
<dbReference type="Pfam" id="PF05757">
    <property type="entry name" value="PsbQ"/>
    <property type="match status" value="1"/>
</dbReference>
<dbReference type="SUPFAM" id="SSF101112">
    <property type="entry name" value="Oxygen-evolving enhancer protein 3"/>
    <property type="match status" value="1"/>
</dbReference>
<dbReference type="GO" id="GO:0019898">
    <property type="term" value="C:extrinsic component of membrane"/>
    <property type="evidence" value="ECO:0007669"/>
    <property type="project" value="InterPro"/>
</dbReference>
<sequence length="154" mass="17344">MFNKRSILSLLLALVATVLVSCGGGDSNTPPPTYSSEQIQQIERAATPVIEARKRLTKLESYIKQKQWSDAFSLIHGPLGGLRQEMGYVTRNLLPRDQKPARKYARELFQDIERVDASIEAEAASRALENYDRALKDFDQYLNLLPESQATETT</sequence>
<dbReference type="GO" id="GO:0009654">
    <property type="term" value="C:photosystem II oxygen evolving complex"/>
    <property type="evidence" value="ECO:0007669"/>
    <property type="project" value="InterPro"/>
</dbReference>
<dbReference type="InterPro" id="IPR017487">
    <property type="entry name" value="PSII_PsbQ_cyanobac"/>
</dbReference>
<evidence type="ECO:0000313" key="6">
    <source>
        <dbReference type="Proteomes" id="UP000010482"/>
    </source>
</evidence>
<gene>
    <name evidence="5" type="ORF">Dacsa_0202</name>
</gene>
<evidence type="ECO:0000256" key="1">
    <source>
        <dbReference type="ARBA" id="ARBA00004370"/>
    </source>
</evidence>
<proteinExistence type="predicted"/>